<dbReference type="PANTHER" id="PTHR37312">
    <property type="entry name" value="MEMBRANE-BOUND ACYLTRANSFERASE YKRP-RELATED"/>
    <property type="match status" value="1"/>
</dbReference>
<organism evidence="3 4">
    <name type="scientific">Fibrobacter intestinalis</name>
    <dbReference type="NCBI Taxonomy" id="28122"/>
    <lineage>
        <taxon>Bacteria</taxon>
        <taxon>Pseudomonadati</taxon>
        <taxon>Fibrobacterota</taxon>
        <taxon>Fibrobacteria</taxon>
        <taxon>Fibrobacterales</taxon>
        <taxon>Fibrobacteraceae</taxon>
        <taxon>Fibrobacter</taxon>
    </lineage>
</organism>
<evidence type="ECO:0000313" key="3">
    <source>
        <dbReference type="EMBL" id="SHK35531.1"/>
    </source>
</evidence>
<reference evidence="4" key="1">
    <citation type="submission" date="2016-11" db="EMBL/GenBank/DDBJ databases">
        <authorList>
            <person name="Varghese N."/>
            <person name="Submissions S."/>
        </authorList>
    </citation>
    <scope>NUCLEOTIDE SEQUENCE [LARGE SCALE GENOMIC DNA]</scope>
    <source>
        <strain evidence="4">UWOS</strain>
    </source>
</reference>
<dbReference type="Proteomes" id="UP000184275">
    <property type="component" value="Unassembled WGS sequence"/>
</dbReference>
<feature type="transmembrane region" description="Helical" evidence="1">
    <location>
        <begin position="201"/>
        <end position="218"/>
    </location>
</feature>
<feature type="transmembrane region" description="Helical" evidence="1">
    <location>
        <begin position="230"/>
        <end position="248"/>
    </location>
</feature>
<proteinExistence type="predicted"/>
<keyword evidence="1" id="KW-0812">Transmembrane</keyword>
<feature type="transmembrane region" description="Helical" evidence="1">
    <location>
        <begin position="177"/>
        <end position="195"/>
    </location>
</feature>
<dbReference type="Pfam" id="PF01757">
    <property type="entry name" value="Acyl_transf_3"/>
    <property type="match status" value="1"/>
</dbReference>
<feature type="transmembrane region" description="Helical" evidence="1">
    <location>
        <begin position="148"/>
        <end position="165"/>
    </location>
</feature>
<evidence type="ECO:0000259" key="2">
    <source>
        <dbReference type="Pfam" id="PF01757"/>
    </source>
</evidence>
<keyword evidence="4" id="KW-1185">Reference proteome</keyword>
<sequence>MENLFFIVMQFTERIPWIDECKGFILLLVCLFHLEQSFANIQMGMLHCSAFRMSAFFYLSGMLFSNRRFPRFLEYLKHKTKVLLVPYILLSLLFLAMDPVLYHFAKFFPLSPKMSILGIHPDIQNVWQYIGWNLAKIFVAGKSSVGAGPLWFVFNLYGVSLLFFAAHKITSGKKMPLLLLAALGMAGGWLSNRYAIHLPWGIERILTTFFFFAMGYISKGFIFTLGNAKIFLLVASALLFAVLCAFFETPDPNFSIMNNALGKNFLSFLFSSLTGTWGILSLFLLANRFPKVFCFSLFQGILRNISRNGMIILAVHWWILLVLRIVFKSVLDKPGTVYFAIPIVIAGVICAIPLFRCKFYRLIAKEKISVSSSLSIR</sequence>
<dbReference type="GO" id="GO:0016747">
    <property type="term" value="F:acyltransferase activity, transferring groups other than amino-acyl groups"/>
    <property type="evidence" value="ECO:0007669"/>
    <property type="project" value="InterPro"/>
</dbReference>
<feature type="domain" description="Acyltransferase 3" evidence="2">
    <location>
        <begin position="16"/>
        <end position="355"/>
    </location>
</feature>
<keyword evidence="1" id="KW-1133">Transmembrane helix</keyword>
<keyword evidence="3" id="KW-0808">Transferase</keyword>
<keyword evidence="3" id="KW-0012">Acyltransferase</keyword>
<dbReference type="AlphaFoldDB" id="A0A1M6RSQ1"/>
<dbReference type="EMBL" id="FRAW01000004">
    <property type="protein sequence ID" value="SHK35531.1"/>
    <property type="molecule type" value="Genomic_DNA"/>
</dbReference>
<accession>A0A1M6RSQ1</accession>
<feature type="transmembrane region" description="Helical" evidence="1">
    <location>
        <begin position="310"/>
        <end position="331"/>
    </location>
</feature>
<feature type="transmembrane region" description="Helical" evidence="1">
    <location>
        <begin position="337"/>
        <end position="355"/>
    </location>
</feature>
<gene>
    <name evidence="3" type="ORF">SAMN05720469_104101</name>
</gene>
<evidence type="ECO:0000256" key="1">
    <source>
        <dbReference type="SAM" id="Phobius"/>
    </source>
</evidence>
<dbReference type="InterPro" id="IPR002656">
    <property type="entry name" value="Acyl_transf_3_dom"/>
</dbReference>
<feature type="transmembrane region" description="Helical" evidence="1">
    <location>
        <begin position="84"/>
        <end position="105"/>
    </location>
</feature>
<dbReference type="InterPro" id="IPR052734">
    <property type="entry name" value="Nod_factor_acetyltransferase"/>
</dbReference>
<dbReference type="PANTHER" id="PTHR37312:SF1">
    <property type="entry name" value="MEMBRANE-BOUND ACYLTRANSFERASE YKRP-RELATED"/>
    <property type="match status" value="1"/>
</dbReference>
<evidence type="ECO:0000313" key="4">
    <source>
        <dbReference type="Proteomes" id="UP000184275"/>
    </source>
</evidence>
<protein>
    <submittedName>
        <fullName evidence="3">Acyltransferase family protein</fullName>
    </submittedName>
</protein>
<feature type="transmembrane region" description="Helical" evidence="1">
    <location>
        <begin position="268"/>
        <end position="289"/>
    </location>
</feature>
<keyword evidence="1" id="KW-0472">Membrane</keyword>
<feature type="transmembrane region" description="Helical" evidence="1">
    <location>
        <begin position="44"/>
        <end position="64"/>
    </location>
</feature>
<name>A0A1M6RSQ1_9BACT</name>